<feature type="domain" description="VTC" evidence="1">
    <location>
        <begin position="28"/>
        <end position="235"/>
    </location>
</feature>
<gene>
    <name evidence="2" type="ORF">FE251_07705</name>
</gene>
<dbReference type="Proteomes" id="UP000313948">
    <property type="component" value="Chromosome"/>
</dbReference>
<dbReference type="CDD" id="cd07750">
    <property type="entry name" value="PolyPPase_VTC_like"/>
    <property type="match status" value="1"/>
</dbReference>
<protein>
    <submittedName>
        <fullName evidence="2">Polyphosphate polymerase domain-containing protein</fullName>
    </submittedName>
</protein>
<organism evidence="2 3">
    <name type="scientific">Georgenia wutianyii</name>
    <dbReference type="NCBI Taxonomy" id="2585135"/>
    <lineage>
        <taxon>Bacteria</taxon>
        <taxon>Bacillati</taxon>
        <taxon>Actinomycetota</taxon>
        <taxon>Actinomycetes</taxon>
        <taxon>Micrococcales</taxon>
        <taxon>Bogoriellaceae</taxon>
        <taxon>Georgenia</taxon>
    </lineage>
</organism>
<keyword evidence="3" id="KW-1185">Reference proteome</keyword>
<evidence type="ECO:0000313" key="3">
    <source>
        <dbReference type="Proteomes" id="UP000313948"/>
    </source>
</evidence>
<reference evidence="2 3" key="1">
    <citation type="submission" date="2019-05" db="EMBL/GenBank/DDBJ databases">
        <title>Georgenia *** sp. nov., and Georgenia *** sp. nov., isolated from the intestinal contents of plateau pika (Ochotona curzoniae) in the Qinghai-Tibet plateau of China.</title>
        <authorList>
            <person name="Tian Z."/>
        </authorList>
    </citation>
    <scope>NUCLEOTIDE SEQUENCE [LARGE SCALE GENOMIC DNA]</scope>
    <source>
        <strain evidence="2 3">Z294</strain>
    </source>
</reference>
<dbReference type="EMBL" id="CP040899">
    <property type="protein sequence ID" value="QDB79264.1"/>
    <property type="molecule type" value="Genomic_DNA"/>
</dbReference>
<accession>A0ABX5VLB0</accession>
<evidence type="ECO:0000313" key="2">
    <source>
        <dbReference type="EMBL" id="QDB79264.1"/>
    </source>
</evidence>
<dbReference type="Pfam" id="PF09359">
    <property type="entry name" value="VTC"/>
    <property type="match status" value="1"/>
</dbReference>
<name>A0ABX5VLB0_9MICO</name>
<evidence type="ECO:0000259" key="1">
    <source>
        <dbReference type="Pfam" id="PF09359"/>
    </source>
</evidence>
<proteinExistence type="predicted"/>
<sequence length="258" mass="28364">MSTPDLALDHLPAVTLPELEARAARLTRVDRKYLLTYEEAEAVTAGLPADVAALEIGGRRTFGYESVYLDTPAGDAFAATAHRRRRRFKVRTRTYDSGACWLEVKTRGPRGTSVKVRRPRPAGAPDGLTGEERAFVATTLRDAGIDPAPVDRLEPVLLTRYRRATLYLPGDGARATVDTALEWRDPAGRSRDATGLAVVETKTGATPSAVDRLLWARGHRPARISKFATGLALLHPDLPSNRWHRTLRRLDATPTPTR</sequence>
<dbReference type="InterPro" id="IPR018966">
    <property type="entry name" value="VTC_domain"/>
</dbReference>
<dbReference type="RefSeq" id="WP_139948409.1">
    <property type="nucleotide sequence ID" value="NZ_CP040899.1"/>
</dbReference>